<dbReference type="AlphaFoldDB" id="A0A7K1UQH4"/>
<name>A0A7K1UQH4_9NOCA</name>
<reference evidence="2 3" key="1">
    <citation type="submission" date="2019-12" db="EMBL/GenBank/DDBJ databases">
        <title>Nocardia sp. nov. ET3-3 isolated from soil.</title>
        <authorList>
            <person name="Kanchanasin P."/>
            <person name="Tanasupawat S."/>
            <person name="Yuki M."/>
            <person name="Kudo T."/>
        </authorList>
    </citation>
    <scope>NUCLEOTIDE SEQUENCE [LARGE SCALE GENOMIC DNA]</scope>
    <source>
        <strain evidence="2 3">ET3-3</strain>
    </source>
</reference>
<evidence type="ECO:0000313" key="2">
    <source>
        <dbReference type="EMBL" id="MVU76138.1"/>
    </source>
</evidence>
<evidence type="ECO:0000313" key="3">
    <source>
        <dbReference type="Proteomes" id="UP000466794"/>
    </source>
</evidence>
<evidence type="ECO:0000259" key="1">
    <source>
        <dbReference type="Pfam" id="PF00561"/>
    </source>
</evidence>
<dbReference type="PRINTS" id="PR00111">
    <property type="entry name" value="ABHYDROLASE"/>
</dbReference>
<keyword evidence="3" id="KW-1185">Reference proteome</keyword>
<dbReference type="Pfam" id="PF00561">
    <property type="entry name" value="Abhydrolase_1"/>
    <property type="match status" value="1"/>
</dbReference>
<accession>A0A7K1UQH4</accession>
<keyword evidence="2" id="KW-0378">Hydrolase</keyword>
<protein>
    <submittedName>
        <fullName evidence="2">Alpha/beta fold hydrolase</fullName>
    </submittedName>
</protein>
<dbReference type="Proteomes" id="UP000466794">
    <property type="component" value="Unassembled WGS sequence"/>
</dbReference>
<dbReference type="EMBL" id="WRPP01000001">
    <property type="protein sequence ID" value="MVU76138.1"/>
    <property type="molecule type" value="Genomic_DNA"/>
</dbReference>
<dbReference type="RefSeq" id="WP_157354879.1">
    <property type="nucleotide sequence ID" value="NZ_WRPP01000001.1"/>
</dbReference>
<dbReference type="InterPro" id="IPR000073">
    <property type="entry name" value="AB_hydrolase_1"/>
</dbReference>
<proteinExistence type="predicted"/>
<gene>
    <name evidence="2" type="ORF">GPX89_02645</name>
</gene>
<dbReference type="InterPro" id="IPR029058">
    <property type="entry name" value="AB_hydrolase_fold"/>
</dbReference>
<organism evidence="2 3">
    <name type="scientific">Nocardia terrae</name>
    <dbReference type="NCBI Taxonomy" id="2675851"/>
    <lineage>
        <taxon>Bacteria</taxon>
        <taxon>Bacillati</taxon>
        <taxon>Actinomycetota</taxon>
        <taxon>Actinomycetes</taxon>
        <taxon>Mycobacteriales</taxon>
        <taxon>Nocardiaceae</taxon>
        <taxon>Nocardia</taxon>
    </lineage>
</organism>
<sequence>MTNTISPESPAAWRDPAVGTRRDITLPQGTLTVFDSGSGDPIVFVHGLLVNANLWRKIIPSLSREYRCVAIDLPFGSHTTAMPDADLSAPGLAQLVIGAIEKLGLGPVTLVGNDSGGAVSQLVVAARPDLVARLILTSCDAYENFPPPFFNYVGLAARTPGALTAMALSLRPRATRRLPIAYGWLTRRPIEPAASDSYALPVSTKAIREDTRRVIGGLDPKYLLEAAKTYADFKQPVLLAWSAGDRFFPDRYAERLAADFPNARIEWIHDSRTFSPEDQPAQLTAAISSFLAATATESPH</sequence>
<comment type="caution">
    <text evidence="2">The sequence shown here is derived from an EMBL/GenBank/DDBJ whole genome shotgun (WGS) entry which is preliminary data.</text>
</comment>
<dbReference type="PANTHER" id="PTHR46438">
    <property type="entry name" value="ALPHA/BETA-HYDROLASES SUPERFAMILY PROTEIN"/>
    <property type="match status" value="1"/>
</dbReference>
<dbReference type="SUPFAM" id="SSF53474">
    <property type="entry name" value="alpha/beta-Hydrolases"/>
    <property type="match status" value="1"/>
</dbReference>
<feature type="domain" description="AB hydrolase-1" evidence="1">
    <location>
        <begin position="41"/>
        <end position="264"/>
    </location>
</feature>
<dbReference type="GO" id="GO:0016787">
    <property type="term" value="F:hydrolase activity"/>
    <property type="evidence" value="ECO:0007669"/>
    <property type="project" value="UniProtKB-KW"/>
</dbReference>
<dbReference type="PANTHER" id="PTHR46438:SF11">
    <property type="entry name" value="LIPASE-RELATED"/>
    <property type="match status" value="1"/>
</dbReference>
<dbReference type="Gene3D" id="3.40.50.1820">
    <property type="entry name" value="alpha/beta hydrolase"/>
    <property type="match status" value="1"/>
</dbReference>